<keyword evidence="3 8" id="KW-0699">rRNA-binding</keyword>
<keyword evidence="6 8" id="KW-0687">Ribonucleoprotein</keyword>
<evidence type="ECO:0000256" key="9">
    <source>
        <dbReference type="RuleBase" id="RU003485"/>
    </source>
</evidence>
<evidence type="ECO:0000313" key="11">
    <source>
        <dbReference type="Proteomes" id="UP000030066"/>
    </source>
</evidence>
<dbReference type="GO" id="GO:0019843">
    <property type="term" value="F:rRNA binding"/>
    <property type="evidence" value="ECO:0007669"/>
    <property type="project" value="UniProtKB-UniRule"/>
</dbReference>
<evidence type="ECO:0000256" key="1">
    <source>
        <dbReference type="ARBA" id="ARBA00003239"/>
    </source>
</evidence>
<dbReference type="EMBL" id="CP007711">
    <property type="protein sequence ID" value="AIV03462.1"/>
    <property type="molecule type" value="Genomic_DNA"/>
</dbReference>
<dbReference type="Proteomes" id="UP000030066">
    <property type="component" value="Chromosome"/>
</dbReference>
<dbReference type="PROSITE" id="PS00323">
    <property type="entry name" value="RIBOSOMAL_S19"/>
    <property type="match status" value="1"/>
</dbReference>
<dbReference type="eggNOG" id="COG0185">
    <property type="taxonomic scope" value="Bacteria"/>
</dbReference>
<accession>A0A097SS78</accession>
<dbReference type="KEGG" id="mgj:MGM1_0750"/>
<dbReference type="PANTHER" id="PTHR11880">
    <property type="entry name" value="RIBOSOMAL PROTEIN S19P FAMILY MEMBER"/>
    <property type="match status" value="1"/>
</dbReference>
<dbReference type="InterPro" id="IPR002222">
    <property type="entry name" value="Ribosomal_uS19"/>
</dbReference>
<evidence type="ECO:0000313" key="10">
    <source>
        <dbReference type="EMBL" id="AIV03462.1"/>
    </source>
</evidence>
<name>A0A097SS78_9BACT</name>
<keyword evidence="5 8" id="KW-0689">Ribosomal protein</keyword>
<dbReference type="NCBIfam" id="TIGR01050">
    <property type="entry name" value="rpsS_bact"/>
    <property type="match status" value="1"/>
</dbReference>
<dbReference type="STRING" id="1318617.MGM1_0750"/>
<comment type="similarity">
    <text evidence="2 8 9">Belongs to the universal ribosomal protein uS19 family.</text>
</comment>
<evidence type="ECO:0000256" key="2">
    <source>
        <dbReference type="ARBA" id="ARBA00007345"/>
    </source>
</evidence>
<proteinExistence type="inferred from homology"/>
<dbReference type="HOGENOM" id="CLU_144911_0_1_14"/>
<dbReference type="SUPFAM" id="SSF54570">
    <property type="entry name" value="Ribosomal protein S19"/>
    <property type="match status" value="1"/>
</dbReference>
<sequence>MSRSSKKGAYVEPSLMKKVLAMKDAPKKKTIKTWSRRSAIYPEFVGLNFEVYNGKSFVNVFVTDDMVGHKLGEFVPTRIFKQHSSNNKAADQAAAANTSK</sequence>
<comment type="function">
    <text evidence="1 8">Protein S19 forms a complex with S13 that binds strongly to the 16S ribosomal RNA.</text>
</comment>
<dbReference type="GO" id="GO:0000028">
    <property type="term" value="P:ribosomal small subunit assembly"/>
    <property type="evidence" value="ECO:0007669"/>
    <property type="project" value="TreeGrafter"/>
</dbReference>
<reference evidence="10 11" key="1">
    <citation type="journal article" date="2014" name="PLoS ONE">
        <title>An emerging Mycoplasma associated with trichomoniasis, vaginal infection and disease.</title>
        <authorList>
            <consortium name="Vaginal Microbiome Consortium"/>
            <person name="Fettweis J.M."/>
            <person name="Serrano M.G."/>
            <person name="Huang B."/>
            <person name="Brooks J.P."/>
            <person name="Glascock A.L."/>
            <person name="Sheth N.U."/>
            <person name="Strauss J.F.III."/>
            <person name="Jefferson K.K."/>
            <person name="Buck G.A."/>
        </authorList>
    </citation>
    <scope>NUCLEOTIDE SEQUENCE [LARGE SCALE GENOMIC DNA]</scope>
    <source>
        <strain evidence="10 11">VCU_M1</strain>
    </source>
</reference>
<dbReference type="GO" id="GO:0015935">
    <property type="term" value="C:small ribosomal subunit"/>
    <property type="evidence" value="ECO:0007669"/>
    <property type="project" value="InterPro"/>
</dbReference>
<dbReference type="GO" id="GO:0005737">
    <property type="term" value="C:cytoplasm"/>
    <property type="evidence" value="ECO:0007669"/>
    <property type="project" value="UniProtKB-ARBA"/>
</dbReference>
<dbReference type="InterPro" id="IPR005732">
    <property type="entry name" value="Ribosomal_uS19_bac-type"/>
</dbReference>
<dbReference type="HAMAP" id="MF_00531">
    <property type="entry name" value="Ribosomal_uS19"/>
    <property type="match status" value="1"/>
</dbReference>
<evidence type="ECO:0000256" key="3">
    <source>
        <dbReference type="ARBA" id="ARBA00022730"/>
    </source>
</evidence>
<keyword evidence="11" id="KW-1185">Reference proteome</keyword>
<dbReference type="PIRSF" id="PIRSF002144">
    <property type="entry name" value="Ribosomal_S19"/>
    <property type="match status" value="1"/>
</dbReference>
<dbReference type="GO" id="GO:0006412">
    <property type="term" value="P:translation"/>
    <property type="evidence" value="ECO:0007669"/>
    <property type="project" value="UniProtKB-UniRule"/>
</dbReference>
<evidence type="ECO:0000256" key="8">
    <source>
        <dbReference type="HAMAP-Rule" id="MF_00531"/>
    </source>
</evidence>
<organism evidence="10 11">
    <name type="scientific">Candidatus Malacoplasma girerdii</name>
    <dbReference type="NCBI Taxonomy" id="1318617"/>
    <lineage>
        <taxon>Bacteria</taxon>
        <taxon>Bacillati</taxon>
        <taxon>Mycoplasmatota</taxon>
        <taxon>Mycoplasmoidales</taxon>
        <taxon>Mycoplasmoidaceae</taxon>
        <taxon>Malacoplasma</taxon>
    </lineage>
</organism>
<evidence type="ECO:0000256" key="6">
    <source>
        <dbReference type="ARBA" id="ARBA00023274"/>
    </source>
</evidence>
<evidence type="ECO:0000256" key="7">
    <source>
        <dbReference type="ARBA" id="ARBA00035163"/>
    </source>
</evidence>
<protein>
    <recommendedName>
        <fullName evidence="7 8">Small ribosomal subunit protein uS19</fullName>
    </recommendedName>
</protein>
<dbReference type="GO" id="GO:0003735">
    <property type="term" value="F:structural constituent of ribosome"/>
    <property type="evidence" value="ECO:0007669"/>
    <property type="project" value="InterPro"/>
</dbReference>
<dbReference type="InterPro" id="IPR023575">
    <property type="entry name" value="Ribosomal_uS19_SF"/>
</dbReference>
<dbReference type="FunFam" id="3.30.860.10:FF:000001">
    <property type="entry name" value="30S ribosomal protein S19"/>
    <property type="match status" value="1"/>
</dbReference>
<dbReference type="Gene3D" id="3.30.860.10">
    <property type="entry name" value="30s Ribosomal Protein S19, Chain A"/>
    <property type="match status" value="1"/>
</dbReference>
<evidence type="ECO:0000256" key="4">
    <source>
        <dbReference type="ARBA" id="ARBA00022884"/>
    </source>
</evidence>
<dbReference type="AlphaFoldDB" id="A0A097SS78"/>
<dbReference type="PRINTS" id="PR00975">
    <property type="entry name" value="RIBOSOMALS19"/>
</dbReference>
<gene>
    <name evidence="8 10" type="primary">rpsS</name>
    <name evidence="10" type="ORF">MGM1_0750</name>
</gene>
<dbReference type="Pfam" id="PF00203">
    <property type="entry name" value="Ribosomal_S19"/>
    <property type="match status" value="1"/>
</dbReference>
<evidence type="ECO:0000256" key="5">
    <source>
        <dbReference type="ARBA" id="ARBA00022980"/>
    </source>
</evidence>
<dbReference type="InterPro" id="IPR020934">
    <property type="entry name" value="Ribosomal_uS19_CS"/>
</dbReference>
<keyword evidence="4 8" id="KW-0694">RNA-binding</keyword>
<dbReference type="PANTHER" id="PTHR11880:SF8">
    <property type="entry name" value="SMALL RIBOSOMAL SUBUNIT PROTEIN US19M"/>
    <property type="match status" value="1"/>
</dbReference>